<feature type="region of interest" description="Disordered" evidence="1">
    <location>
        <begin position="1"/>
        <end position="508"/>
    </location>
</feature>
<evidence type="ECO:0000313" key="3">
    <source>
        <dbReference type="Proteomes" id="UP001383192"/>
    </source>
</evidence>
<evidence type="ECO:0000313" key="2">
    <source>
        <dbReference type="EMBL" id="KAK7058862.1"/>
    </source>
</evidence>
<evidence type="ECO:0000256" key="1">
    <source>
        <dbReference type="SAM" id="MobiDB-lite"/>
    </source>
</evidence>
<feature type="compositionally biased region" description="Basic residues" evidence="1">
    <location>
        <begin position="1"/>
        <end position="11"/>
    </location>
</feature>
<feature type="compositionally biased region" description="Low complexity" evidence="1">
    <location>
        <begin position="456"/>
        <end position="465"/>
    </location>
</feature>
<organism evidence="2 3">
    <name type="scientific">Paramarasmius palmivorus</name>
    <dbReference type="NCBI Taxonomy" id="297713"/>
    <lineage>
        <taxon>Eukaryota</taxon>
        <taxon>Fungi</taxon>
        <taxon>Dikarya</taxon>
        <taxon>Basidiomycota</taxon>
        <taxon>Agaricomycotina</taxon>
        <taxon>Agaricomycetes</taxon>
        <taxon>Agaricomycetidae</taxon>
        <taxon>Agaricales</taxon>
        <taxon>Marasmiineae</taxon>
        <taxon>Marasmiaceae</taxon>
        <taxon>Paramarasmius</taxon>
    </lineage>
</organism>
<feature type="compositionally biased region" description="Polar residues" evidence="1">
    <location>
        <begin position="466"/>
        <end position="483"/>
    </location>
</feature>
<name>A0AAW0E2F2_9AGAR</name>
<sequence length="854" mass="91490">MSGAPHRTKTRHLPDFLRGPSSRHDPQSTIQFPDEALSDGAVSGDATASPSKRRSTRIPLFGRARKKSTPTEAVAPIEPRASEMQQGRTSTATNTSRAFVHEQSTQMRASLSQQSLTLQPAEQHSFGSKIVAHLTPSKTRGLLTPRKSRKSKPSSPSKKSEDISDYTSDTLSPPVHDMLPGSSEYMSSREDLRNSMQRRQSGSVTPTQPTITVSRPPLDMYEDLSEYEDLFTKPRQKGKSKPSPIQIPSPSDSKASTELSLTTSNPTSPEITTSFPPSITSVSSQTPTPTLSQPSSSKGLIASQPPLVPPLDEATSGGKLPTTGSDRLLTKIRQKSRSARHTGTDTEITSAAEESDAMSVMSLPLPGAPSTAKRRSITALLQDQRSATMLPYKPKERNRVSTLGPHTEPPTIPLPATPRASMSTSPSVRQRARAQTVVSSTSKPVRDEVSLKRHSSASSKVLLSSIPRSQEASDASRTGTPTDSTDKNRLSNSSTSSSSTPTVTKSLFPQLQPTTIDIDSASIEELRAAIRQSNAQFKELGGFLVKQMDMHSQEKALLEKKISSLEGEILRRDKEIKGLKWLIKGPRASESSGSLLQTDRSTATPDISDDSSARSSYPITPTSSIRLPVYVASEDSGAESYATSGAESPTHPALSGAESDPTSRPRRSMKKLKLVESFNRNQIPQPFTIRKAEGHALETVIGPSNISRLTKHASASSLYSTSSSGSSPFSSPTSTSFAAAGLAGLSSIPEASASAQSSAQRQKEKKERDRKISAGRLASPQPSKPSSTTIPTRPTPSEAYAMNLKKDRPPSIAQVLDHGSDTSATTPIMEESFGGRSRALLGLAPSKASTKTPR</sequence>
<feature type="compositionally biased region" description="Polar residues" evidence="1">
    <location>
        <begin position="194"/>
        <end position="213"/>
    </location>
</feature>
<proteinExistence type="predicted"/>
<feature type="region of interest" description="Disordered" evidence="1">
    <location>
        <begin position="751"/>
        <end position="854"/>
    </location>
</feature>
<comment type="caution">
    <text evidence="2">The sequence shown here is derived from an EMBL/GenBank/DDBJ whole genome shotgun (WGS) entry which is preliminary data.</text>
</comment>
<feature type="compositionally biased region" description="Low complexity" evidence="1">
    <location>
        <begin position="276"/>
        <end position="297"/>
    </location>
</feature>
<keyword evidence="3" id="KW-1185">Reference proteome</keyword>
<feature type="compositionally biased region" description="Polar residues" evidence="1">
    <location>
        <begin position="589"/>
        <end position="605"/>
    </location>
</feature>
<feature type="region of interest" description="Disordered" evidence="1">
    <location>
        <begin position="589"/>
        <end position="620"/>
    </location>
</feature>
<feature type="compositionally biased region" description="Low complexity" evidence="1">
    <location>
        <begin position="751"/>
        <end position="760"/>
    </location>
</feature>
<dbReference type="AlphaFoldDB" id="A0AAW0E2F2"/>
<feature type="compositionally biased region" description="Low complexity" evidence="1">
    <location>
        <begin position="779"/>
        <end position="797"/>
    </location>
</feature>
<accession>A0AAW0E2F2</accession>
<gene>
    <name evidence="2" type="ORF">VNI00_001486</name>
</gene>
<reference evidence="2 3" key="1">
    <citation type="submission" date="2024-01" db="EMBL/GenBank/DDBJ databases">
        <title>A draft genome for a cacao thread blight-causing isolate of Paramarasmius palmivorus.</title>
        <authorList>
            <person name="Baruah I.K."/>
            <person name="Bukari Y."/>
            <person name="Amoako-Attah I."/>
            <person name="Meinhardt L.W."/>
            <person name="Bailey B.A."/>
            <person name="Cohen S.P."/>
        </authorList>
    </citation>
    <scope>NUCLEOTIDE SEQUENCE [LARGE SCALE GENOMIC DNA]</scope>
    <source>
        <strain evidence="2 3">GH-12</strain>
    </source>
</reference>
<dbReference type="Proteomes" id="UP001383192">
    <property type="component" value="Unassembled WGS sequence"/>
</dbReference>
<dbReference type="EMBL" id="JAYKXP010000004">
    <property type="protein sequence ID" value="KAK7058862.1"/>
    <property type="molecule type" value="Genomic_DNA"/>
</dbReference>
<feature type="compositionally biased region" description="Low complexity" evidence="1">
    <location>
        <begin position="491"/>
        <end position="506"/>
    </location>
</feature>
<feature type="compositionally biased region" description="Basic and acidic residues" evidence="1">
    <location>
        <begin position="761"/>
        <end position="772"/>
    </location>
</feature>
<feature type="compositionally biased region" description="Acidic residues" evidence="1">
    <location>
        <begin position="220"/>
        <end position="229"/>
    </location>
</feature>
<feature type="compositionally biased region" description="Pro residues" evidence="1">
    <location>
        <begin position="407"/>
        <end position="416"/>
    </location>
</feature>
<feature type="region of interest" description="Disordered" evidence="1">
    <location>
        <begin position="638"/>
        <end position="668"/>
    </location>
</feature>
<feature type="compositionally biased region" description="Basic residues" evidence="1">
    <location>
        <begin position="330"/>
        <end position="340"/>
    </location>
</feature>
<feature type="compositionally biased region" description="Low complexity" evidence="1">
    <location>
        <begin position="241"/>
        <end position="254"/>
    </location>
</feature>
<feature type="compositionally biased region" description="Polar residues" evidence="1">
    <location>
        <begin position="256"/>
        <end position="275"/>
    </location>
</feature>
<feature type="compositionally biased region" description="Polar residues" evidence="1">
    <location>
        <begin position="83"/>
        <end position="126"/>
    </location>
</feature>
<protein>
    <submittedName>
        <fullName evidence="2">Uncharacterized protein</fullName>
    </submittedName>
</protein>